<gene>
    <name evidence="1" type="primary">ubiJ</name>
    <name evidence="3" type="ORF">WNY58_10250</name>
</gene>
<dbReference type="Pfam" id="PF02036">
    <property type="entry name" value="SCP2"/>
    <property type="match status" value="1"/>
</dbReference>
<evidence type="ECO:0000259" key="2">
    <source>
        <dbReference type="Pfam" id="PF02036"/>
    </source>
</evidence>
<evidence type="ECO:0000313" key="4">
    <source>
        <dbReference type="Proteomes" id="UP001449225"/>
    </source>
</evidence>
<evidence type="ECO:0000313" key="3">
    <source>
        <dbReference type="EMBL" id="MEM5536771.1"/>
    </source>
</evidence>
<comment type="caution">
    <text evidence="3">The sequence shown here is derived from an EMBL/GenBank/DDBJ whole genome shotgun (WGS) entry which is preliminary data.</text>
</comment>
<dbReference type="EMBL" id="JBBMRA010000008">
    <property type="protein sequence ID" value="MEM5536771.1"/>
    <property type="molecule type" value="Genomic_DNA"/>
</dbReference>
<proteinExistence type="inferred from homology"/>
<dbReference type="InterPro" id="IPR036527">
    <property type="entry name" value="SCP2_sterol-bd_dom_sf"/>
</dbReference>
<dbReference type="RefSeq" id="WP_342854467.1">
    <property type="nucleotide sequence ID" value="NZ_JBBMRA010000008.1"/>
</dbReference>
<organism evidence="3 4">
    <name type="scientific">Neptuniibacter pectenicola</name>
    <dbReference type="NCBI Taxonomy" id="1806669"/>
    <lineage>
        <taxon>Bacteria</taxon>
        <taxon>Pseudomonadati</taxon>
        <taxon>Pseudomonadota</taxon>
        <taxon>Gammaproteobacteria</taxon>
        <taxon>Oceanospirillales</taxon>
        <taxon>Oceanospirillaceae</taxon>
        <taxon>Neptuniibacter</taxon>
    </lineage>
</organism>
<protein>
    <recommendedName>
        <fullName evidence="1">Ubiquinone biosynthesis accessory factor UbiJ</fullName>
    </recommendedName>
</protein>
<dbReference type="Proteomes" id="UP001449225">
    <property type="component" value="Unassembled WGS sequence"/>
</dbReference>
<comment type="pathway">
    <text evidence="1">Cofactor biosynthesis; ubiquinone biosynthesis.</text>
</comment>
<dbReference type="InterPro" id="IPR003033">
    <property type="entry name" value="SCP2_sterol-bd_dom"/>
</dbReference>
<reference evidence="3 4" key="1">
    <citation type="submission" date="2024-03" db="EMBL/GenBank/DDBJ databases">
        <title>Community enrichment and isolation of bacterial strains for fucoidan degradation.</title>
        <authorList>
            <person name="Sichert A."/>
        </authorList>
    </citation>
    <scope>NUCLEOTIDE SEQUENCE [LARGE SCALE GENOMIC DNA]</scope>
    <source>
        <strain evidence="3 4">AS76</strain>
    </source>
</reference>
<feature type="domain" description="SCP2" evidence="2">
    <location>
        <begin position="18"/>
        <end position="114"/>
    </location>
</feature>
<dbReference type="HAMAP" id="MF_02215">
    <property type="entry name" value="UbiJ"/>
    <property type="match status" value="1"/>
</dbReference>
<sequence>MIEMLQATLFTTAEEICNQLLKRDPVTLQHLERLSGKVIAIELTQPQLSLFLLPNADGLQLQSIYNDTPDTILSGRAIDFLTLITRADRADAMFGKTIQITGDTVLATRLQEILADAQIDWEAMIANLIGELPAHQLALYASWKAQWYKNAGTSALQNLDEYLKEEFRVIPTRPEVNKFYSEVDTLRERVERLSARIAAKAAHLG</sequence>
<dbReference type="SUPFAM" id="SSF55718">
    <property type="entry name" value="SCP-like"/>
    <property type="match status" value="1"/>
</dbReference>
<dbReference type="InterPro" id="IPR038989">
    <property type="entry name" value="UbiJ"/>
</dbReference>
<comment type="subcellular location">
    <subcellularLocation>
        <location evidence="1">Cytoplasm</location>
    </subcellularLocation>
</comment>
<keyword evidence="1" id="KW-0963">Cytoplasm</keyword>
<dbReference type="PANTHER" id="PTHR38693:SF1">
    <property type="entry name" value="UBIQUINONE BIOSYNTHESIS ACCESSORY FACTOR UBIJ"/>
    <property type="match status" value="1"/>
</dbReference>
<comment type="function">
    <text evidence="1">Required for ubiquinone (coenzyme Q) biosynthesis. Binds hydrophobic ubiquinone biosynthetic intermediates via its SCP2 domain and is essential for the stability of the Ubi complex. May constitute a docking platform where Ubi enzymes assemble and access their SCP2-bound polyprenyl substrates.</text>
</comment>
<dbReference type="PANTHER" id="PTHR38693">
    <property type="entry name" value="UBIQUINONE BIOSYNTHESIS PROTEIN UBIJ"/>
    <property type="match status" value="1"/>
</dbReference>
<evidence type="ECO:0000256" key="1">
    <source>
        <dbReference type="HAMAP-Rule" id="MF_02215"/>
    </source>
</evidence>
<accession>A0ABU9TSU1</accession>
<comment type="similarity">
    <text evidence="1">Belongs to the UbiJ family.</text>
</comment>
<name>A0ABU9TSU1_9GAMM</name>
<keyword evidence="4" id="KW-1185">Reference proteome</keyword>
<keyword evidence="1" id="KW-0831">Ubiquinone biosynthesis</keyword>